<dbReference type="EMBL" id="BOMV01000007">
    <property type="protein sequence ID" value="GIE93933.1"/>
    <property type="molecule type" value="Genomic_DNA"/>
</dbReference>
<proteinExistence type="predicted"/>
<dbReference type="PROSITE" id="PS51737">
    <property type="entry name" value="RECOMBINASE_DNA_BIND"/>
    <property type="match status" value="1"/>
</dbReference>
<dbReference type="Pfam" id="PF07508">
    <property type="entry name" value="Recombinase"/>
    <property type="match status" value="1"/>
</dbReference>
<dbReference type="Gene3D" id="3.40.50.1390">
    <property type="entry name" value="Resolvase, N-terminal catalytic domain"/>
    <property type="match status" value="1"/>
</dbReference>
<feature type="domain" description="Recombinase" evidence="2">
    <location>
        <begin position="205"/>
        <end position="353"/>
    </location>
</feature>
<dbReference type="RefSeq" id="WP_203780203.1">
    <property type="nucleotide sequence ID" value="NZ_BOMV01000007.1"/>
</dbReference>
<dbReference type="Proteomes" id="UP000636960">
    <property type="component" value="Unassembled WGS sequence"/>
</dbReference>
<dbReference type="InterPro" id="IPR006119">
    <property type="entry name" value="Resolv_N"/>
</dbReference>
<feature type="compositionally biased region" description="Low complexity" evidence="1">
    <location>
        <begin position="653"/>
        <end position="664"/>
    </location>
</feature>
<dbReference type="SUPFAM" id="SSF53041">
    <property type="entry name" value="Resolvase-like"/>
    <property type="match status" value="1"/>
</dbReference>
<dbReference type="InterPro" id="IPR011109">
    <property type="entry name" value="DNA_bind_recombinase_dom"/>
</dbReference>
<reference evidence="3" key="1">
    <citation type="submission" date="2021-01" db="EMBL/GenBank/DDBJ databases">
        <title>Whole genome shotgun sequence of Actinoplanes rishiriensis NBRC 108556.</title>
        <authorList>
            <person name="Komaki H."/>
            <person name="Tamura T."/>
        </authorList>
    </citation>
    <scope>NUCLEOTIDE SEQUENCE</scope>
    <source>
        <strain evidence="3">NBRC 108556</strain>
    </source>
</reference>
<gene>
    <name evidence="3" type="ORF">Ari01nite_13980</name>
</gene>
<feature type="region of interest" description="Disordered" evidence="1">
    <location>
        <begin position="651"/>
        <end position="688"/>
    </location>
</feature>
<sequence length="780" mass="88070">MTAALPEWLRPTATGGPLPQQTIRVAFLGRTSTDEQQDPTLSLPRQLTNSERALLPGMVIVAWFYDVESSRKELAQRGSSTAWSKYDIGIQRDGGLNDLIAEATAPDRRFDVVICESIDRIARYTHQGTKIEHDLELAGVPLLAADEPIILDGRTNGRKRKRASQVLLRRTKQGVAEWYIIEMLEKSWDGFETHTGQGWNVGKPPYGYLAEKHKHPVPAKRAQGKHKTKLEIDPVRSPAVIQIYAWRIDEKLSYRAVAERLNTDLDRYPPPQPVDPERAVGRWTGSAVREILFNPKYTGHMVWNRRSTKDKLHPGKNNPREEWIVSAEPTHPGIVPIDTYVAAQSIAASRQRSRADARPDTPNRHRQTRRVYALRSYVWCDPCQRRMFGRTVLPYTYYSCQPREREIPDGHPGTISVTEETLLDFTTRFFNTYVLGPDRLQLAVHTVDLTAQQAAEEHRRKIASLRHALTDITNRRTRLLRVLEEADDTDGSMFNDIRERRAQLDQDLGIKTAELAHLEASTPAGSADNVELLADLPEMEIDLGLLPTDRIRRFLDAFAVKITHDFRTNRVRFQATITGRDAANLSRLTRTISPVQRRPNHAVTTGHDAAPANDGGGGVDLQFCDMPRRGHQFRLFLLAESARRQLVRFSWGRAPDPTPGARPRTPGRLRPRTRLRTSGVRAPPGRHVSYRCATGRPACATASGRKATCAARPPPAPPPPPAPWRRRRRHGATTPGPSETGARDRHPAPRRQPAVDRVPCLCIPLESWPSVRSWLRHHRS</sequence>
<evidence type="ECO:0000313" key="4">
    <source>
        <dbReference type="Proteomes" id="UP000636960"/>
    </source>
</evidence>
<dbReference type="GO" id="GO:0000150">
    <property type="term" value="F:DNA strand exchange activity"/>
    <property type="evidence" value="ECO:0007669"/>
    <property type="project" value="InterPro"/>
</dbReference>
<feature type="compositionally biased region" description="Pro residues" evidence="1">
    <location>
        <begin position="712"/>
        <end position="723"/>
    </location>
</feature>
<dbReference type="Gene3D" id="3.90.1750.20">
    <property type="entry name" value="Putative Large Serine Recombinase, Chain B, Domain 2"/>
    <property type="match status" value="1"/>
</dbReference>
<protein>
    <recommendedName>
        <fullName evidence="2">Recombinase domain-containing protein</fullName>
    </recommendedName>
</protein>
<keyword evidence="4" id="KW-1185">Reference proteome</keyword>
<feature type="region of interest" description="Disordered" evidence="1">
    <location>
        <begin position="704"/>
        <end position="754"/>
    </location>
</feature>
<evidence type="ECO:0000256" key="1">
    <source>
        <dbReference type="SAM" id="MobiDB-lite"/>
    </source>
</evidence>
<dbReference type="SMART" id="SM00857">
    <property type="entry name" value="Resolvase"/>
    <property type="match status" value="1"/>
</dbReference>
<evidence type="ECO:0000259" key="2">
    <source>
        <dbReference type="PROSITE" id="PS51737"/>
    </source>
</evidence>
<feature type="compositionally biased region" description="Basic residues" evidence="1">
    <location>
        <begin position="665"/>
        <end position="675"/>
    </location>
</feature>
<dbReference type="InterPro" id="IPR050639">
    <property type="entry name" value="SSR_resolvase"/>
</dbReference>
<dbReference type="CDD" id="cd00338">
    <property type="entry name" value="Ser_Recombinase"/>
    <property type="match status" value="1"/>
</dbReference>
<name>A0A919JVK4_9ACTN</name>
<dbReference type="AlphaFoldDB" id="A0A919JVK4"/>
<dbReference type="PANTHER" id="PTHR30461:SF23">
    <property type="entry name" value="DNA RECOMBINASE-RELATED"/>
    <property type="match status" value="1"/>
</dbReference>
<dbReference type="InterPro" id="IPR038109">
    <property type="entry name" value="DNA_bind_recomb_sf"/>
</dbReference>
<feature type="region of interest" description="Disordered" evidence="1">
    <location>
        <begin position="348"/>
        <end position="367"/>
    </location>
</feature>
<dbReference type="InterPro" id="IPR036162">
    <property type="entry name" value="Resolvase-like_N_sf"/>
</dbReference>
<organism evidence="3 4">
    <name type="scientific">Paractinoplanes rishiriensis</name>
    <dbReference type="NCBI Taxonomy" id="1050105"/>
    <lineage>
        <taxon>Bacteria</taxon>
        <taxon>Bacillati</taxon>
        <taxon>Actinomycetota</taxon>
        <taxon>Actinomycetes</taxon>
        <taxon>Micromonosporales</taxon>
        <taxon>Micromonosporaceae</taxon>
        <taxon>Paractinoplanes</taxon>
    </lineage>
</organism>
<dbReference type="PANTHER" id="PTHR30461">
    <property type="entry name" value="DNA-INVERTASE FROM LAMBDOID PROPHAGE"/>
    <property type="match status" value="1"/>
</dbReference>
<dbReference type="GO" id="GO:0003677">
    <property type="term" value="F:DNA binding"/>
    <property type="evidence" value="ECO:0007669"/>
    <property type="project" value="InterPro"/>
</dbReference>
<accession>A0A919JVK4</accession>
<evidence type="ECO:0000313" key="3">
    <source>
        <dbReference type="EMBL" id="GIE93933.1"/>
    </source>
</evidence>
<comment type="caution">
    <text evidence="3">The sequence shown here is derived from an EMBL/GenBank/DDBJ whole genome shotgun (WGS) entry which is preliminary data.</text>
</comment>
<feature type="compositionally biased region" description="Basic and acidic residues" evidence="1">
    <location>
        <begin position="353"/>
        <end position="363"/>
    </location>
</feature>